<feature type="region of interest" description="Disordered" evidence="4">
    <location>
        <begin position="520"/>
        <end position="545"/>
    </location>
</feature>
<dbReference type="OrthoDB" id="2307332at2759"/>
<dbReference type="STRING" id="644358.A0A0C4E2B0"/>
<feature type="compositionally biased region" description="Polar residues" evidence="4">
    <location>
        <begin position="329"/>
        <end position="344"/>
    </location>
</feature>
<feature type="compositionally biased region" description="Basic and acidic residues" evidence="4">
    <location>
        <begin position="441"/>
        <end position="455"/>
    </location>
</feature>
<reference evidence="6" key="3">
    <citation type="submission" date="2011-03" db="EMBL/GenBank/DDBJ databases">
        <title>Annotation of Magnaporthe poae ATCC 64411.</title>
        <authorList>
            <person name="Ma L.-J."/>
            <person name="Dead R."/>
            <person name="Young S.K."/>
            <person name="Zeng Q."/>
            <person name="Gargeya S."/>
            <person name="Fitzgerald M."/>
            <person name="Haas B."/>
            <person name="Abouelleil A."/>
            <person name="Alvarado L."/>
            <person name="Arachchi H.M."/>
            <person name="Berlin A."/>
            <person name="Brown A."/>
            <person name="Chapman S.B."/>
            <person name="Chen Z."/>
            <person name="Dunbar C."/>
            <person name="Freedman E."/>
            <person name="Gearin G."/>
            <person name="Gellesch M."/>
            <person name="Goldberg J."/>
            <person name="Griggs A."/>
            <person name="Gujja S."/>
            <person name="Heiman D."/>
            <person name="Howarth C."/>
            <person name="Larson L."/>
            <person name="Lui A."/>
            <person name="MacDonald P.J.P."/>
            <person name="Mehta T."/>
            <person name="Montmayeur A."/>
            <person name="Murphy C."/>
            <person name="Neiman D."/>
            <person name="Pearson M."/>
            <person name="Priest M."/>
            <person name="Roberts A."/>
            <person name="Saif S."/>
            <person name="Shea T."/>
            <person name="Shenoy N."/>
            <person name="Sisk P."/>
            <person name="Stolte C."/>
            <person name="Sykes S."/>
            <person name="Yandava C."/>
            <person name="Wortman J."/>
            <person name="Nusbaum C."/>
            <person name="Birren B."/>
        </authorList>
    </citation>
    <scope>NUCLEOTIDE SEQUENCE</scope>
    <source>
        <strain evidence="6">ATCC 64411</strain>
    </source>
</reference>
<reference evidence="7" key="4">
    <citation type="journal article" date="2015" name="G3 (Bethesda)">
        <title>Genome sequences of three phytopathogenic species of the Magnaporthaceae family of fungi.</title>
        <authorList>
            <person name="Okagaki L.H."/>
            <person name="Nunes C.C."/>
            <person name="Sailsbery J."/>
            <person name="Clay B."/>
            <person name="Brown D."/>
            <person name="John T."/>
            <person name="Oh Y."/>
            <person name="Young N."/>
            <person name="Fitzgerald M."/>
            <person name="Haas B.J."/>
            <person name="Zeng Q."/>
            <person name="Young S."/>
            <person name="Adiconis X."/>
            <person name="Fan L."/>
            <person name="Levin J.Z."/>
            <person name="Mitchell T.K."/>
            <person name="Okubara P.A."/>
            <person name="Farman M.L."/>
            <person name="Kohn L.M."/>
            <person name="Birren B."/>
            <person name="Ma L.-J."/>
            <person name="Dean R.A."/>
        </authorList>
    </citation>
    <scope>NUCLEOTIDE SEQUENCE</scope>
    <source>
        <strain evidence="7">ATCC 64411 / 73-15</strain>
    </source>
</reference>
<name>A0A0C4E2B0_MAGP6</name>
<evidence type="ECO:0000313" key="7">
    <source>
        <dbReference type="EnsemblFungi" id="MAPG_06541T0"/>
    </source>
</evidence>
<dbReference type="EnsemblFungi" id="MAPG_06541T0">
    <property type="protein sequence ID" value="MAPG_06541T0"/>
    <property type="gene ID" value="MAPG_06541"/>
</dbReference>
<dbReference type="Pfam" id="PF00505">
    <property type="entry name" value="HMG_box"/>
    <property type="match status" value="1"/>
</dbReference>
<dbReference type="SUPFAM" id="SSF47095">
    <property type="entry name" value="HMG-box"/>
    <property type="match status" value="1"/>
</dbReference>
<keyword evidence="2 3" id="KW-0539">Nucleus</keyword>
<evidence type="ECO:0000256" key="3">
    <source>
        <dbReference type="PROSITE-ProRule" id="PRU00267"/>
    </source>
</evidence>
<dbReference type="InterPro" id="IPR009071">
    <property type="entry name" value="HMG_box_dom"/>
</dbReference>
<dbReference type="SMART" id="SM00398">
    <property type="entry name" value="HMG"/>
    <property type="match status" value="1"/>
</dbReference>
<evidence type="ECO:0000313" key="6">
    <source>
        <dbReference type="EMBL" id="KLU87542.1"/>
    </source>
</evidence>
<feature type="compositionally biased region" description="Basic residues" evidence="4">
    <location>
        <begin position="431"/>
        <end position="440"/>
    </location>
</feature>
<dbReference type="PROSITE" id="PS50118">
    <property type="entry name" value="HMG_BOX_2"/>
    <property type="match status" value="1"/>
</dbReference>
<dbReference type="Proteomes" id="UP000011715">
    <property type="component" value="Unassembled WGS sequence"/>
</dbReference>
<dbReference type="GO" id="GO:0000978">
    <property type="term" value="F:RNA polymerase II cis-regulatory region sequence-specific DNA binding"/>
    <property type="evidence" value="ECO:0007669"/>
    <property type="project" value="TreeGrafter"/>
</dbReference>
<feature type="domain" description="HMG box" evidence="5">
    <location>
        <begin position="183"/>
        <end position="252"/>
    </location>
</feature>
<dbReference type="VEuPathDB" id="FungiDB:MAPG_06541"/>
<evidence type="ECO:0000259" key="5">
    <source>
        <dbReference type="PROSITE" id="PS50118"/>
    </source>
</evidence>
<evidence type="ECO:0000256" key="4">
    <source>
        <dbReference type="SAM" id="MobiDB-lite"/>
    </source>
</evidence>
<reference evidence="6" key="1">
    <citation type="submission" date="2010-05" db="EMBL/GenBank/DDBJ databases">
        <title>The Genome Sequence of Magnaporthe poae strain ATCC 64411.</title>
        <authorList>
            <consortium name="The Broad Institute Genome Sequencing Platform"/>
            <consortium name="Broad Institute Genome Sequencing Center for Infectious Disease"/>
            <person name="Ma L.-J."/>
            <person name="Dead R."/>
            <person name="Young S."/>
            <person name="Zeng Q."/>
            <person name="Koehrsen M."/>
            <person name="Alvarado L."/>
            <person name="Berlin A."/>
            <person name="Chapman S.B."/>
            <person name="Chen Z."/>
            <person name="Freedman E."/>
            <person name="Gellesch M."/>
            <person name="Goldberg J."/>
            <person name="Griggs A."/>
            <person name="Gujja S."/>
            <person name="Heilman E.R."/>
            <person name="Heiman D."/>
            <person name="Hepburn T."/>
            <person name="Howarth C."/>
            <person name="Jen D."/>
            <person name="Larson L."/>
            <person name="Mehta T."/>
            <person name="Neiman D."/>
            <person name="Pearson M."/>
            <person name="Roberts A."/>
            <person name="Saif S."/>
            <person name="Shea T."/>
            <person name="Shenoy N."/>
            <person name="Sisk P."/>
            <person name="Stolte C."/>
            <person name="Sykes S."/>
            <person name="Walk T."/>
            <person name="White J."/>
            <person name="Yandava C."/>
            <person name="Haas B."/>
            <person name="Nusbaum C."/>
            <person name="Birren B."/>
        </authorList>
    </citation>
    <scope>NUCLEOTIDE SEQUENCE</scope>
    <source>
        <strain evidence="6">ATCC 64411</strain>
    </source>
</reference>
<protein>
    <recommendedName>
        <fullName evidence="5">HMG box domain-containing protein</fullName>
    </recommendedName>
</protein>
<feature type="region of interest" description="Disordered" evidence="4">
    <location>
        <begin position="248"/>
        <end position="494"/>
    </location>
</feature>
<dbReference type="OMA" id="DEWEITD"/>
<feature type="compositionally biased region" description="Polar residues" evidence="4">
    <location>
        <begin position="403"/>
        <end position="412"/>
    </location>
</feature>
<evidence type="ECO:0000256" key="2">
    <source>
        <dbReference type="ARBA" id="ARBA00023242"/>
    </source>
</evidence>
<feature type="region of interest" description="Disordered" evidence="4">
    <location>
        <begin position="1"/>
        <end position="137"/>
    </location>
</feature>
<feature type="compositionally biased region" description="Basic residues" evidence="4">
    <location>
        <begin position="95"/>
        <end position="105"/>
    </location>
</feature>
<reference evidence="8" key="2">
    <citation type="submission" date="2010-05" db="EMBL/GenBank/DDBJ databases">
        <title>The genome sequence of Magnaporthe poae strain ATCC 64411.</title>
        <authorList>
            <person name="Ma L.-J."/>
            <person name="Dead R."/>
            <person name="Young S."/>
            <person name="Zeng Q."/>
            <person name="Koehrsen M."/>
            <person name="Alvarado L."/>
            <person name="Berlin A."/>
            <person name="Chapman S.B."/>
            <person name="Chen Z."/>
            <person name="Freedman E."/>
            <person name="Gellesch M."/>
            <person name="Goldberg J."/>
            <person name="Griggs A."/>
            <person name="Gujja S."/>
            <person name="Heilman E.R."/>
            <person name="Heiman D."/>
            <person name="Hepburn T."/>
            <person name="Howarth C."/>
            <person name="Jen D."/>
            <person name="Larson L."/>
            <person name="Mehta T."/>
            <person name="Neiman D."/>
            <person name="Pearson M."/>
            <person name="Roberts A."/>
            <person name="Saif S."/>
            <person name="Shea T."/>
            <person name="Shenoy N."/>
            <person name="Sisk P."/>
            <person name="Stolte C."/>
            <person name="Sykes S."/>
            <person name="Walk T."/>
            <person name="White J."/>
            <person name="Yandava C."/>
            <person name="Haas B."/>
            <person name="Nusbaum C."/>
            <person name="Birren B."/>
        </authorList>
    </citation>
    <scope>NUCLEOTIDE SEQUENCE [LARGE SCALE GENOMIC DNA]</scope>
    <source>
        <strain evidence="8">ATCC 64411 / 73-15</strain>
    </source>
</reference>
<feature type="DNA-binding region" description="HMG box" evidence="3">
    <location>
        <begin position="183"/>
        <end position="252"/>
    </location>
</feature>
<dbReference type="PANTHER" id="PTHR45789:SF2">
    <property type="entry name" value="FI18025P1"/>
    <property type="match status" value="1"/>
</dbReference>
<dbReference type="eggNOG" id="KOG0528">
    <property type="taxonomic scope" value="Eukaryota"/>
</dbReference>
<feature type="compositionally biased region" description="Polar residues" evidence="4">
    <location>
        <begin position="46"/>
        <end position="57"/>
    </location>
</feature>
<evidence type="ECO:0000313" key="8">
    <source>
        <dbReference type="Proteomes" id="UP000011715"/>
    </source>
</evidence>
<dbReference type="EMBL" id="ADBL01001588">
    <property type="status" value="NOT_ANNOTATED_CDS"/>
    <property type="molecule type" value="Genomic_DNA"/>
</dbReference>
<feature type="compositionally biased region" description="Low complexity" evidence="4">
    <location>
        <begin position="482"/>
        <end position="494"/>
    </location>
</feature>
<dbReference type="GO" id="GO:0000981">
    <property type="term" value="F:DNA-binding transcription factor activity, RNA polymerase II-specific"/>
    <property type="evidence" value="ECO:0007669"/>
    <property type="project" value="TreeGrafter"/>
</dbReference>
<proteinExistence type="predicted"/>
<dbReference type="InterPro" id="IPR051356">
    <property type="entry name" value="SOX/SOX-like_TF"/>
</dbReference>
<keyword evidence="8" id="KW-1185">Reference proteome</keyword>
<sequence length="593" mass="65562">MTSLPHHTLSLPPSRYSTPPIQSGPSGESGSPGHADFGLSLPQPGYGNQPQYGSDLNPSPYGPLPDEIQEMQSRDAARTQPYGTPATSPPTPPRRSVRAAAKRKLPVGFDDSENNSPEPESPRRRKTTKNKAAPKDLVINKPLSELAVEMGVEVEDMHKYVTRSVQERHEEIDRMGVKDRGRIKRPMNSFMLYRKAYQAMTKKYCGQDNHQVVSRVCGDSWRHLESDEFKAEYERYAKLDRSGHKAAWPDYKFKPAKPRGKKAKDDDDDDDDPNWTFRRVHRDEDPAIQGDGFGPMSRAHTPSMVVGMSDHLSRHASPSGQQYRRYGSSPASHASPYQSHQRYMSGSPYPQPPLTLHGGVSDFDFGGGADPGPPMSFRGYHPAAARGGEPGSHMPSRLDMAHMQQQGQSSHMASLAYDGLSGGAGAGDHMLHHHHHHHHHGLPDRHSPVPVHDDGLIYSPSDLLPGGGGDGSFHAVAPPHQPQQYGQQHYQQPPRHLQQLQEQFYGQSYLRNQFAVGQKQQPEQLQLQSSRQASEPPLVDPSLLDPLDAAADHHHLVAPELGALGGLNETLMAGGHHGFDEWEITDWPAEGEH</sequence>
<dbReference type="Gene3D" id="1.10.30.10">
    <property type="entry name" value="High mobility group box domain"/>
    <property type="match status" value="1"/>
</dbReference>
<dbReference type="AlphaFoldDB" id="A0A0C4E2B0"/>
<gene>
    <name evidence="6" type="ORF">MAPG_06541</name>
</gene>
<dbReference type="CDD" id="cd01389">
    <property type="entry name" value="HMG-box_ROX1-like"/>
    <property type="match status" value="1"/>
</dbReference>
<dbReference type="GO" id="GO:0005634">
    <property type="term" value="C:nucleus"/>
    <property type="evidence" value="ECO:0007669"/>
    <property type="project" value="UniProtKB-UniRule"/>
</dbReference>
<dbReference type="InterPro" id="IPR036910">
    <property type="entry name" value="HMG_box_dom_sf"/>
</dbReference>
<organism evidence="7 8">
    <name type="scientific">Magnaporthiopsis poae (strain ATCC 64411 / 73-15)</name>
    <name type="common">Kentucky bluegrass fungus</name>
    <name type="synonym">Magnaporthe poae</name>
    <dbReference type="NCBI Taxonomy" id="644358"/>
    <lineage>
        <taxon>Eukaryota</taxon>
        <taxon>Fungi</taxon>
        <taxon>Dikarya</taxon>
        <taxon>Ascomycota</taxon>
        <taxon>Pezizomycotina</taxon>
        <taxon>Sordariomycetes</taxon>
        <taxon>Sordariomycetidae</taxon>
        <taxon>Magnaporthales</taxon>
        <taxon>Magnaporthaceae</taxon>
        <taxon>Magnaporthiopsis</taxon>
    </lineage>
</organism>
<keyword evidence="1 3" id="KW-0238">DNA-binding</keyword>
<accession>A0A0C4E2B0</accession>
<reference evidence="7" key="5">
    <citation type="submission" date="2015-06" db="UniProtKB">
        <authorList>
            <consortium name="EnsemblFungi"/>
        </authorList>
    </citation>
    <scope>IDENTIFICATION</scope>
    <source>
        <strain evidence="7">ATCC 64411</strain>
    </source>
</reference>
<dbReference type="PANTHER" id="PTHR45789">
    <property type="entry name" value="FI18025P1"/>
    <property type="match status" value="1"/>
</dbReference>
<feature type="compositionally biased region" description="Low complexity" evidence="4">
    <location>
        <begin position="19"/>
        <end position="33"/>
    </location>
</feature>
<dbReference type="EMBL" id="GL876970">
    <property type="protein sequence ID" value="KLU87542.1"/>
    <property type="molecule type" value="Genomic_DNA"/>
</dbReference>
<evidence type="ECO:0000256" key="1">
    <source>
        <dbReference type="ARBA" id="ARBA00023125"/>
    </source>
</evidence>